<evidence type="ECO:0008006" key="3">
    <source>
        <dbReference type="Google" id="ProtNLM"/>
    </source>
</evidence>
<dbReference type="RefSeq" id="WP_192568800.1">
    <property type="nucleotide sequence ID" value="NZ_JACZEP010000017.1"/>
</dbReference>
<name>A0ABR9GWY1_9HYPH</name>
<organism evidence="1 2">
    <name type="scientific">Aminobacter carboxidus</name>
    <dbReference type="NCBI Taxonomy" id="376165"/>
    <lineage>
        <taxon>Bacteria</taxon>
        <taxon>Pseudomonadati</taxon>
        <taxon>Pseudomonadota</taxon>
        <taxon>Alphaproteobacteria</taxon>
        <taxon>Hyphomicrobiales</taxon>
        <taxon>Phyllobacteriaceae</taxon>
        <taxon>Aminobacter</taxon>
    </lineage>
</organism>
<reference evidence="1 2" key="1">
    <citation type="submission" date="2020-09" db="EMBL/GenBank/DDBJ databases">
        <title>Draft Genome Sequence of Aminobacter carboxidus type strain DSM 1086, a soil Gram-negative carboxydobacterium.</title>
        <authorList>
            <person name="Turrini P."/>
            <person name="Tescari M."/>
            <person name="Artuso I."/>
            <person name="Lugli G.A."/>
            <person name="Frangipani E."/>
            <person name="Ventura M."/>
            <person name="Visca P."/>
        </authorList>
    </citation>
    <scope>NUCLEOTIDE SEQUENCE [LARGE SCALE GENOMIC DNA]</scope>
    <source>
        <strain evidence="1 2">DSM 1086</strain>
    </source>
</reference>
<evidence type="ECO:0000313" key="1">
    <source>
        <dbReference type="EMBL" id="MBE1208125.1"/>
    </source>
</evidence>
<comment type="caution">
    <text evidence="1">The sequence shown here is derived from an EMBL/GenBank/DDBJ whole genome shotgun (WGS) entry which is preliminary data.</text>
</comment>
<proteinExistence type="predicted"/>
<protein>
    <recommendedName>
        <fullName evidence="3">Transcriptional regulator</fullName>
    </recommendedName>
</protein>
<dbReference type="EMBL" id="JACZEP010000017">
    <property type="protein sequence ID" value="MBE1208125.1"/>
    <property type="molecule type" value="Genomic_DNA"/>
</dbReference>
<keyword evidence="2" id="KW-1185">Reference proteome</keyword>
<dbReference type="Proteomes" id="UP000598227">
    <property type="component" value="Unassembled WGS sequence"/>
</dbReference>
<accession>A0ABR9GWY1</accession>
<gene>
    <name evidence="1" type="ORF">IHE39_27920</name>
</gene>
<sequence>MRMQDGGMTEQLDWQNEAVWAAIDEIAAASQMSASRLAIVSGFDSTAFNKSKRVIRGQKRWPSMEVIAAVLRTAGMTYAEFGALVDKRMGRR</sequence>
<evidence type="ECO:0000313" key="2">
    <source>
        <dbReference type="Proteomes" id="UP000598227"/>
    </source>
</evidence>